<name>A0ABV9Q1Y7_9BACL</name>
<dbReference type="InterPro" id="IPR041739">
    <property type="entry name" value="G5K_ProB"/>
</dbReference>
<dbReference type="Gene3D" id="2.30.130.10">
    <property type="entry name" value="PUA domain"/>
    <property type="match status" value="1"/>
</dbReference>
<dbReference type="EMBL" id="JBHSHC010000028">
    <property type="protein sequence ID" value="MFC4766692.1"/>
    <property type="molecule type" value="Genomic_DNA"/>
</dbReference>
<dbReference type="Pfam" id="PF00696">
    <property type="entry name" value="AA_kinase"/>
    <property type="match status" value="1"/>
</dbReference>
<dbReference type="InterPro" id="IPR001057">
    <property type="entry name" value="Glu/AcGlu_kinase"/>
</dbReference>
<keyword evidence="7 8" id="KW-0067">ATP-binding</keyword>
<dbReference type="SUPFAM" id="SSF53633">
    <property type="entry name" value="Carbamate kinase-like"/>
    <property type="match status" value="1"/>
</dbReference>
<comment type="subcellular location">
    <subcellularLocation>
        <location evidence="8">Cytoplasm</location>
    </subcellularLocation>
</comment>
<evidence type="ECO:0000256" key="5">
    <source>
        <dbReference type="ARBA" id="ARBA00022741"/>
    </source>
</evidence>
<keyword evidence="4 8" id="KW-0808">Transferase</keyword>
<dbReference type="PRINTS" id="PR00474">
    <property type="entry name" value="GLU5KINASE"/>
</dbReference>
<dbReference type="InterPro" id="IPR015947">
    <property type="entry name" value="PUA-like_sf"/>
</dbReference>
<reference evidence="11" key="1">
    <citation type="journal article" date="2019" name="Int. J. Syst. Evol. Microbiol.">
        <title>The Global Catalogue of Microorganisms (GCM) 10K type strain sequencing project: providing services to taxonomists for standard genome sequencing and annotation.</title>
        <authorList>
            <consortium name="The Broad Institute Genomics Platform"/>
            <consortium name="The Broad Institute Genome Sequencing Center for Infectious Disease"/>
            <person name="Wu L."/>
            <person name="Ma J."/>
        </authorList>
    </citation>
    <scope>NUCLEOTIDE SEQUENCE [LARGE SCALE GENOMIC DNA]</scope>
    <source>
        <strain evidence="11">WYCCWR 12678</strain>
    </source>
</reference>
<keyword evidence="11" id="KW-1185">Reference proteome</keyword>
<evidence type="ECO:0000256" key="3">
    <source>
        <dbReference type="ARBA" id="ARBA00022650"/>
    </source>
</evidence>
<dbReference type="InterPro" id="IPR002478">
    <property type="entry name" value="PUA"/>
</dbReference>
<evidence type="ECO:0000256" key="4">
    <source>
        <dbReference type="ARBA" id="ARBA00022679"/>
    </source>
</evidence>
<organism evidence="10 11">
    <name type="scientific">Effusibacillus consociatus</name>
    <dbReference type="NCBI Taxonomy" id="1117041"/>
    <lineage>
        <taxon>Bacteria</taxon>
        <taxon>Bacillati</taxon>
        <taxon>Bacillota</taxon>
        <taxon>Bacilli</taxon>
        <taxon>Bacillales</taxon>
        <taxon>Alicyclobacillaceae</taxon>
        <taxon>Effusibacillus</taxon>
    </lineage>
</organism>
<dbReference type="InterPro" id="IPR005715">
    <property type="entry name" value="Glu_5kinase/COase_Synthase"/>
</dbReference>
<keyword evidence="2 8" id="KW-0028">Amino-acid biosynthesis</keyword>
<comment type="caution">
    <text evidence="10">The sequence shown here is derived from an EMBL/GenBank/DDBJ whole genome shotgun (WGS) entry which is preliminary data.</text>
</comment>
<keyword evidence="1 8" id="KW-0963">Cytoplasm</keyword>
<protein>
    <recommendedName>
        <fullName evidence="8">Glutamate 5-kinase</fullName>
        <ecNumber evidence="8">2.7.2.11</ecNumber>
    </recommendedName>
    <alternativeName>
        <fullName evidence="8">Gamma-glutamyl kinase</fullName>
        <shortName evidence="8">GK</shortName>
    </alternativeName>
</protein>
<evidence type="ECO:0000256" key="2">
    <source>
        <dbReference type="ARBA" id="ARBA00022605"/>
    </source>
</evidence>
<dbReference type="SUPFAM" id="SSF88697">
    <property type="entry name" value="PUA domain-like"/>
    <property type="match status" value="1"/>
</dbReference>
<feature type="binding site" evidence="8">
    <location>
        <begin position="169"/>
        <end position="170"/>
    </location>
    <ligand>
        <name>ATP</name>
        <dbReference type="ChEBI" id="CHEBI:30616"/>
    </ligand>
</feature>
<dbReference type="Proteomes" id="UP001596002">
    <property type="component" value="Unassembled WGS sequence"/>
</dbReference>
<dbReference type="HAMAP" id="MF_00456">
    <property type="entry name" value="ProB"/>
    <property type="match status" value="1"/>
</dbReference>
<dbReference type="CDD" id="cd04242">
    <property type="entry name" value="AAK_G5K_ProB"/>
    <property type="match status" value="1"/>
</dbReference>
<dbReference type="InterPro" id="IPR036393">
    <property type="entry name" value="AceGlu_kinase-like_sf"/>
</dbReference>
<evidence type="ECO:0000256" key="6">
    <source>
        <dbReference type="ARBA" id="ARBA00022777"/>
    </source>
</evidence>
<evidence type="ECO:0000256" key="7">
    <source>
        <dbReference type="ARBA" id="ARBA00022840"/>
    </source>
</evidence>
<dbReference type="InterPro" id="IPR011529">
    <property type="entry name" value="Glu_5kinase"/>
</dbReference>
<dbReference type="InterPro" id="IPR036974">
    <property type="entry name" value="PUA_sf"/>
</dbReference>
<feature type="domain" description="PUA" evidence="9">
    <location>
        <begin position="276"/>
        <end position="352"/>
    </location>
</feature>
<evidence type="ECO:0000256" key="8">
    <source>
        <dbReference type="HAMAP-Rule" id="MF_00456"/>
    </source>
</evidence>
<keyword evidence="3 8" id="KW-0641">Proline biosynthesis</keyword>
<accession>A0ABV9Q1Y7</accession>
<feature type="binding site" evidence="8">
    <location>
        <position position="9"/>
    </location>
    <ligand>
        <name>ATP</name>
        <dbReference type="ChEBI" id="CHEBI:30616"/>
    </ligand>
</feature>
<dbReference type="Gene3D" id="3.40.1160.10">
    <property type="entry name" value="Acetylglutamate kinase-like"/>
    <property type="match status" value="1"/>
</dbReference>
<comment type="pathway">
    <text evidence="8">Amino-acid biosynthesis; L-proline biosynthesis; L-glutamate 5-semialdehyde from L-glutamate: step 1/2.</text>
</comment>
<dbReference type="PANTHER" id="PTHR43654">
    <property type="entry name" value="GLUTAMATE 5-KINASE"/>
    <property type="match status" value="1"/>
</dbReference>
<dbReference type="NCBIfam" id="TIGR01027">
    <property type="entry name" value="proB"/>
    <property type="match status" value="1"/>
</dbReference>
<dbReference type="InterPro" id="IPR019797">
    <property type="entry name" value="Glutamate_5-kinase_CS"/>
</dbReference>
<evidence type="ECO:0000313" key="11">
    <source>
        <dbReference type="Proteomes" id="UP001596002"/>
    </source>
</evidence>
<feature type="binding site" evidence="8">
    <location>
        <position position="137"/>
    </location>
    <ligand>
        <name>substrate</name>
    </ligand>
</feature>
<evidence type="ECO:0000313" key="10">
    <source>
        <dbReference type="EMBL" id="MFC4766692.1"/>
    </source>
</evidence>
<dbReference type="PROSITE" id="PS50890">
    <property type="entry name" value="PUA"/>
    <property type="match status" value="1"/>
</dbReference>
<feature type="binding site" evidence="8">
    <location>
        <position position="149"/>
    </location>
    <ligand>
        <name>substrate</name>
    </ligand>
</feature>
<feature type="binding site" evidence="8">
    <location>
        <position position="50"/>
    </location>
    <ligand>
        <name>substrate</name>
    </ligand>
</feature>
<proteinExistence type="inferred from homology"/>
<comment type="similarity">
    <text evidence="8">Belongs to the glutamate 5-kinase family.</text>
</comment>
<dbReference type="InterPro" id="IPR001048">
    <property type="entry name" value="Asp/Glu/Uridylate_kinase"/>
</dbReference>
<dbReference type="PIRSF" id="PIRSF000729">
    <property type="entry name" value="GK"/>
    <property type="match status" value="1"/>
</dbReference>
<dbReference type="RefSeq" id="WP_380024586.1">
    <property type="nucleotide sequence ID" value="NZ_JBHSHC010000028.1"/>
</dbReference>
<dbReference type="PANTHER" id="PTHR43654:SF1">
    <property type="entry name" value="ISOPENTENYL PHOSPHATE KINASE"/>
    <property type="match status" value="1"/>
</dbReference>
<evidence type="ECO:0000256" key="1">
    <source>
        <dbReference type="ARBA" id="ARBA00022490"/>
    </source>
</evidence>
<dbReference type="Pfam" id="PF01472">
    <property type="entry name" value="PUA"/>
    <property type="match status" value="1"/>
</dbReference>
<feature type="binding site" evidence="8">
    <location>
        <begin position="211"/>
        <end position="217"/>
    </location>
    <ligand>
        <name>ATP</name>
        <dbReference type="ChEBI" id="CHEBI:30616"/>
    </ligand>
</feature>
<dbReference type="SMART" id="SM00359">
    <property type="entry name" value="PUA"/>
    <property type="match status" value="1"/>
</dbReference>
<keyword evidence="6 8" id="KW-0418">Kinase</keyword>
<sequence>MSAKRIVVKIGSSSLTNEQGRLSVEKMSGLVNQVANLQTRQEYEVILVSSGAVAAGLGKLGWPRPNITMPEKQAAAAVGQGLLIELYQKLFAEHGIVIAQLLLTRSDIEDRKRFIHIRNTAETLMRHGILPIVNENDTVTVEQIRFGDNDTLGSLVALVTEADLLVLLTDIDGLYTANPKTDPDATRIQDVWEITPELEEAAGGNGTALGTGGMKTKLTAARMAVDSGIDVVVASSSEPNVLSRIMEGESLGTRFYSKQRLSSKKSWIAYGTRTEGRLVIDNGAVRALIERASSLLLPGIVEVEGDFHEGSIVQVVSQDGRLIGKGAVSFSDRDLRLLIERRQLGEKLHNYHEVIHRDAMVIQSREGIFT</sequence>
<comment type="function">
    <text evidence="8">Catalyzes the transfer of a phosphate group to glutamate to form L-glutamate 5-phosphate.</text>
</comment>
<comment type="catalytic activity">
    <reaction evidence="8">
        <text>L-glutamate + ATP = L-glutamyl 5-phosphate + ADP</text>
        <dbReference type="Rhea" id="RHEA:14877"/>
        <dbReference type="ChEBI" id="CHEBI:29985"/>
        <dbReference type="ChEBI" id="CHEBI:30616"/>
        <dbReference type="ChEBI" id="CHEBI:58274"/>
        <dbReference type="ChEBI" id="CHEBI:456216"/>
        <dbReference type="EC" id="2.7.2.11"/>
    </reaction>
</comment>
<keyword evidence="5 8" id="KW-0547">Nucleotide-binding</keyword>
<evidence type="ECO:0000259" key="9">
    <source>
        <dbReference type="SMART" id="SM00359"/>
    </source>
</evidence>
<dbReference type="GO" id="GO:0004349">
    <property type="term" value="F:glutamate 5-kinase activity"/>
    <property type="evidence" value="ECO:0007669"/>
    <property type="project" value="UniProtKB-EC"/>
</dbReference>
<dbReference type="CDD" id="cd21157">
    <property type="entry name" value="PUA_G5K"/>
    <property type="match status" value="1"/>
</dbReference>
<dbReference type="PROSITE" id="PS00902">
    <property type="entry name" value="GLUTAMATE_5_KINASE"/>
    <property type="match status" value="1"/>
</dbReference>
<gene>
    <name evidence="8 10" type="primary">proB</name>
    <name evidence="10" type="ORF">ACFO8Q_04790</name>
</gene>
<dbReference type="EC" id="2.7.2.11" evidence="8"/>